<name>A0A0J9TP20_PLAVI</name>
<dbReference type="Proteomes" id="UP000053239">
    <property type="component" value="Unassembled WGS sequence"/>
</dbReference>
<dbReference type="EMBL" id="KQ235594">
    <property type="protein sequence ID" value="KMZ96497.1"/>
    <property type="molecule type" value="Genomic_DNA"/>
</dbReference>
<dbReference type="AlphaFoldDB" id="A0A0J9TP20"/>
<organism evidence="1 2">
    <name type="scientific">Plasmodium vivax North Korean</name>
    <dbReference type="NCBI Taxonomy" id="1035514"/>
    <lineage>
        <taxon>Eukaryota</taxon>
        <taxon>Sar</taxon>
        <taxon>Alveolata</taxon>
        <taxon>Apicomplexa</taxon>
        <taxon>Aconoidasida</taxon>
        <taxon>Haemosporida</taxon>
        <taxon>Plasmodiidae</taxon>
        <taxon>Plasmodium</taxon>
        <taxon>Plasmodium (Plasmodium)</taxon>
    </lineage>
</organism>
<evidence type="ECO:0000313" key="1">
    <source>
        <dbReference type="EMBL" id="KMZ96497.1"/>
    </source>
</evidence>
<accession>A0A0J9TP20</accession>
<gene>
    <name evidence="1" type="ORF">PVNG_06424</name>
</gene>
<sequence>MNIYIFFPYYYILKHLTLCDFCEKLDNELDEEIEKTSEIENKCQYCQDYIANDAENGVKLINLCKKTCNIILTVYDILDKCSDKTGSEPCNYMGY</sequence>
<proteinExistence type="predicted"/>
<reference evidence="1 2" key="1">
    <citation type="submission" date="2011-09" db="EMBL/GenBank/DDBJ databases">
        <title>The Genome Sequence of Plasmodium vivax North Korean.</title>
        <authorList>
            <consortium name="The Broad Institute Genome Sequencing Platform"/>
            <consortium name="The Broad Institute Genome Sequencing Center for Infectious Disease"/>
            <person name="Neafsey D."/>
            <person name="Carlton J."/>
            <person name="Barnwell J."/>
            <person name="Collins W."/>
            <person name="Escalante A."/>
            <person name="Mullikin J."/>
            <person name="Saul A."/>
            <person name="Guigo R."/>
            <person name="Camara F."/>
            <person name="Young S.K."/>
            <person name="Zeng Q."/>
            <person name="Gargeya S."/>
            <person name="Fitzgerald M."/>
            <person name="Haas B."/>
            <person name="Abouelleil A."/>
            <person name="Alvarado L."/>
            <person name="Arachchi H.M."/>
            <person name="Berlin A."/>
            <person name="Brown A."/>
            <person name="Chapman S.B."/>
            <person name="Chen Z."/>
            <person name="Dunbar C."/>
            <person name="Freedman E."/>
            <person name="Gearin G."/>
            <person name="Gellesch M."/>
            <person name="Goldberg J."/>
            <person name="Griggs A."/>
            <person name="Gujja S."/>
            <person name="Heiman D."/>
            <person name="Howarth C."/>
            <person name="Larson L."/>
            <person name="Lui A."/>
            <person name="MacDonald P.J.P."/>
            <person name="Montmayeur A."/>
            <person name="Murphy C."/>
            <person name="Neiman D."/>
            <person name="Pearson M."/>
            <person name="Priest M."/>
            <person name="Roberts A."/>
            <person name="Saif S."/>
            <person name="Shea T."/>
            <person name="Shenoy N."/>
            <person name="Sisk P."/>
            <person name="Stolte C."/>
            <person name="Sykes S."/>
            <person name="Wortman J."/>
            <person name="Nusbaum C."/>
            <person name="Birren B."/>
        </authorList>
    </citation>
    <scope>NUCLEOTIDE SEQUENCE [LARGE SCALE GENOMIC DNA]</scope>
    <source>
        <strain evidence="1 2">North Korean</strain>
    </source>
</reference>
<evidence type="ECO:0000313" key="2">
    <source>
        <dbReference type="Proteomes" id="UP000053239"/>
    </source>
</evidence>
<protein>
    <submittedName>
        <fullName evidence="1">Uncharacterized protein</fullName>
    </submittedName>
</protein>